<dbReference type="EMBL" id="MU118173">
    <property type="protein sequence ID" value="KAF9643947.1"/>
    <property type="molecule type" value="Genomic_DNA"/>
</dbReference>
<keyword evidence="2" id="KW-1185">Reference proteome</keyword>
<dbReference type="Proteomes" id="UP000886501">
    <property type="component" value="Unassembled WGS sequence"/>
</dbReference>
<reference evidence="1" key="2">
    <citation type="journal article" date="2020" name="Nat. Commun.">
        <title>Large-scale genome sequencing of mycorrhizal fungi provides insights into the early evolution of symbiotic traits.</title>
        <authorList>
            <person name="Miyauchi S."/>
            <person name="Kiss E."/>
            <person name="Kuo A."/>
            <person name="Drula E."/>
            <person name="Kohler A."/>
            <person name="Sanchez-Garcia M."/>
            <person name="Morin E."/>
            <person name="Andreopoulos B."/>
            <person name="Barry K.W."/>
            <person name="Bonito G."/>
            <person name="Buee M."/>
            <person name="Carver A."/>
            <person name="Chen C."/>
            <person name="Cichocki N."/>
            <person name="Clum A."/>
            <person name="Culley D."/>
            <person name="Crous P.W."/>
            <person name="Fauchery L."/>
            <person name="Girlanda M."/>
            <person name="Hayes R.D."/>
            <person name="Keri Z."/>
            <person name="LaButti K."/>
            <person name="Lipzen A."/>
            <person name="Lombard V."/>
            <person name="Magnuson J."/>
            <person name="Maillard F."/>
            <person name="Murat C."/>
            <person name="Nolan M."/>
            <person name="Ohm R.A."/>
            <person name="Pangilinan J."/>
            <person name="Pereira M.F."/>
            <person name="Perotto S."/>
            <person name="Peter M."/>
            <person name="Pfister S."/>
            <person name="Riley R."/>
            <person name="Sitrit Y."/>
            <person name="Stielow J.B."/>
            <person name="Szollosi G."/>
            <person name="Zifcakova L."/>
            <person name="Stursova M."/>
            <person name="Spatafora J.W."/>
            <person name="Tedersoo L."/>
            <person name="Vaario L.M."/>
            <person name="Yamada A."/>
            <person name="Yan M."/>
            <person name="Wang P."/>
            <person name="Xu J."/>
            <person name="Bruns T."/>
            <person name="Baldrian P."/>
            <person name="Vilgalys R."/>
            <person name="Dunand C."/>
            <person name="Henrissat B."/>
            <person name="Grigoriev I.V."/>
            <person name="Hibbett D."/>
            <person name="Nagy L.G."/>
            <person name="Martin F.M."/>
        </authorList>
    </citation>
    <scope>NUCLEOTIDE SEQUENCE</scope>
    <source>
        <strain evidence="1">P2</strain>
    </source>
</reference>
<sequence>MTAARFWPSAKIIGVDCIRPNSDVQIPSNVEFLQQNFLNGLPTIETESVDFVRISCLGTSIPEAEWPIVLTEVRRILKTGGAIEVIDDELVRVYPEYFPGDWEVPESKGRSSGLSAESRDREDGLHPIERYFRRMLVKRYGMPETPHRTIDTAMEIVFGANDKKHFRVELPSPNFKIIETEEARRYGNLFQVLRGKKGVTQSVPHDTASKAQRVLGLGSTFAGEKIDEPFLIFYPHGLCRLDASEVRMAACGSMHRVLSCRASLIDFIVGPGTEGEELDEVTSMLWAYEEFYQKMLNLPDDDWNDFGGERKESDKETPTGYRTSSDSYDSGYASFQSSSSSKVGKSKKPSKSITSDSNDCTLVRCFRIFHATKV</sequence>
<protein>
    <submittedName>
        <fullName evidence="1">Uncharacterized protein</fullName>
    </submittedName>
</protein>
<evidence type="ECO:0000313" key="2">
    <source>
        <dbReference type="Proteomes" id="UP000886501"/>
    </source>
</evidence>
<name>A0ACB6Z310_THEGA</name>
<evidence type="ECO:0000313" key="1">
    <source>
        <dbReference type="EMBL" id="KAF9643947.1"/>
    </source>
</evidence>
<gene>
    <name evidence="1" type="ORF">BDM02DRAFT_1272018</name>
</gene>
<reference evidence="1" key="1">
    <citation type="submission" date="2019-10" db="EMBL/GenBank/DDBJ databases">
        <authorList>
            <consortium name="DOE Joint Genome Institute"/>
            <person name="Kuo A."/>
            <person name="Miyauchi S."/>
            <person name="Kiss E."/>
            <person name="Drula E."/>
            <person name="Kohler A."/>
            <person name="Sanchez-Garcia M."/>
            <person name="Andreopoulos B."/>
            <person name="Barry K.W."/>
            <person name="Bonito G."/>
            <person name="Buee M."/>
            <person name="Carver A."/>
            <person name="Chen C."/>
            <person name="Cichocki N."/>
            <person name="Clum A."/>
            <person name="Culley D."/>
            <person name="Crous P.W."/>
            <person name="Fauchery L."/>
            <person name="Girlanda M."/>
            <person name="Hayes R."/>
            <person name="Keri Z."/>
            <person name="Labutti K."/>
            <person name="Lipzen A."/>
            <person name="Lombard V."/>
            <person name="Magnuson J."/>
            <person name="Maillard F."/>
            <person name="Morin E."/>
            <person name="Murat C."/>
            <person name="Nolan M."/>
            <person name="Ohm R."/>
            <person name="Pangilinan J."/>
            <person name="Pereira M."/>
            <person name="Perotto S."/>
            <person name="Peter M."/>
            <person name="Riley R."/>
            <person name="Sitrit Y."/>
            <person name="Stielow B."/>
            <person name="Szollosi G."/>
            <person name="Zifcakova L."/>
            <person name="Stursova M."/>
            <person name="Spatafora J.W."/>
            <person name="Tedersoo L."/>
            <person name="Vaario L.-M."/>
            <person name="Yamada A."/>
            <person name="Yan M."/>
            <person name="Wang P."/>
            <person name="Xu J."/>
            <person name="Bruns T."/>
            <person name="Baldrian P."/>
            <person name="Vilgalys R."/>
            <person name="Henrissat B."/>
            <person name="Grigoriev I.V."/>
            <person name="Hibbett D."/>
            <person name="Nagy L.G."/>
            <person name="Martin F.M."/>
        </authorList>
    </citation>
    <scope>NUCLEOTIDE SEQUENCE</scope>
    <source>
        <strain evidence="1">P2</strain>
    </source>
</reference>
<accession>A0ACB6Z310</accession>
<comment type="caution">
    <text evidence="1">The sequence shown here is derived from an EMBL/GenBank/DDBJ whole genome shotgun (WGS) entry which is preliminary data.</text>
</comment>
<proteinExistence type="predicted"/>
<organism evidence="1 2">
    <name type="scientific">Thelephora ganbajun</name>
    <name type="common">Ganba fungus</name>
    <dbReference type="NCBI Taxonomy" id="370292"/>
    <lineage>
        <taxon>Eukaryota</taxon>
        <taxon>Fungi</taxon>
        <taxon>Dikarya</taxon>
        <taxon>Basidiomycota</taxon>
        <taxon>Agaricomycotina</taxon>
        <taxon>Agaricomycetes</taxon>
        <taxon>Thelephorales</taxon>
        <taxon>Thelephoraceae</taxon>
        <taxon>Thelephora</taxon>
    </lineage>
</organism>